<dbReference type="SUPFAM" id="SSF53807">
    <property type="entry name" value="Helical backbone' metal receptor"/>
    <property type="match status" value="1"/>
</dbReference>
<evidence type="ECO:0000259" key="2">
    <source>
        <dbReference type="PROSITE" id="PS50983"/>
    </source>
</evidence>
<comment type="similarity">
    <text evidence="1">Belongs to the bacterial solute-binding protein 8 family.</text>
</comment>
<reference evidence="4" key="1">
    <citation type="submission" date="2017-04" db="EMBL/GenBank/DDBJ databases">
        <title>Function of individual gut microbiota members based on whole genome sequencing of pure cultures obtained from chicken caecum.</title>
        <authorList>
            <person name="Medvecky M."/>
            <person name="Cejkova D."/>
            <person name="Polansky O."/>
            <person name="Karasova D."/>
            <person name="Kubasova T."/>
            <person name="Cizek A."/>
            <person name="Rychlik I."/>
        </authorList>
    </citation>
    <scope>NUCLEOTIDE SEQUENCE [LARGE SCALE GENOMIC DNA]</scope>
    <source>
        <strain evidence="4">An149</strain>
    </source>
</reference>
<feature type="domain" description="Fe/B12 periplasmic-binding" evidence="2">
    <location>
        <begin position="56"/>
        <end position="311"/>
    </location>
</feature>
<dbReference type="InterPro" id="IPR002491">
    <property type="entry name" value="ABC_transptr_periplasmic_BD"/>
</dbReference>
<evidence type="ECO:0000313" key="4">
    <source>
        <dbReference type="Proteomes" id="UP000196258"/>
    </source>
</evidence>
<gene>
    <name evidence="3" type="ORF">B5E91_04245</name>
</gene>
<proteinExistence type="inferred from homology"/>
<evidence type="ECO:0000256" key="1">
    <source>
        <dbReference type="ARBA" id="ARBA00008814"/>
    </source>
</evidence>
<dbReference type="GO" id="GO:0071281">
    <property type="term" value="P:cellular response to iron ion"/>
    <property type="evidence" value="ECO:0007669"/>
    <property type="project" value="TreeGrafter"/>
</dbReference>
<dbReference type="AlphaFoldDB" id="A0A1Y4QKK0"/>
<dbReference type="PROSITE" id="PS51257">
    <property type="entry name" value="PROKAR_LIPOPROTEIN"/>
    <property type="match status" value="1"/>
</dbReference>
<dbReference type="Gene3D" id="3.40.50.1980">
    <property type="entry name" value="Nitrogenase molybdenum iron protein domain"/>
    <property type="match status" value="2"/>
</dbReference>
<dbReference type="Proteomes" id="UP000196258">
    <property type="component" value="Unassembled WGS sequence"/>
</dbReference>
<protein>
    <submittedName>
        <fullName evidence="3">Fe3+-hydroxamate ABC transporter</fullName>
    </submittedName>
</protein>
<sequence length="340" mass="37665">MIKLIKKILGVLLTFTLVFSLVGCSNNETTAKKEETKITLTDQAGRKIVLKEPANKLVSTYYISTYACLALGLSDNLVGIEQKADSRPIYSMVNSKLLELPQVGSMKGINIEAIADLEPDLVILPLKLKDNADTLDDLGVKSIVVNPESDELLLEMLSLLAKATGKDDQAKLLNSYYDDKIEKMEEYGDSNKTVYIGSNSAFLETAPGTMYQSKMIEIAGGKNVAKDIEGDYWTAVSYETLLQLNPDIIIIPPAASYSVQDVLNDSQLFSLTAIKNNAVYQMPKGIEEWDSPVPSAILGSMWLASILHEDKYSFDDFKEDVVDFYDTFYGFEVDQSLITR</sequence>
<dbReference type="Gene3D" id="1.20.58.2180">
    <property type="match status" value="1"/>
</dbReference>
<organism evidence="3 4">
    <name type="scientific">Thomasclavelia spiroformis</name>
    <dbReference type="NCBI Taxonomy" id="29348"/>
    <lineage>
        <taxon>Bacteria</taxon>
        <taxon>Bacillati</taxon>
        <taxon>Bacillota</taxon>
        <taxon>Erysipelotrichia</taxon>
        <taxon>Erysipelotrichales</taxon>
        <taxon>Coprobacillaceae</taxon>
        <taxon>Thomasclavelia</taxon>
    </lineage>
</organism>
<evidence type="ECO:0000313" key="3">
    <source>
        <dbReference type="EMBL" id="OUQ05630.1"/>
    </source>
</evidence>
<dbReference type="Pfam" id="PF01497">
    <property type="entry name" value="Peripla_BP_2"/>
    <property type="match status" value="1"/>
</dbReference>
<dbReference type="PROSITE" id="PS50983">
    <property type="entry name" value="FE_B12_PBP"/>
    <property type="match status" value="1"/>
</dbReference>
<comment type="caution">
    <text evidence="3">The sequence shown here is derived from an EMBL/GenBank/DDBJ whole genome shotgun (WGS) entry which is preliminary data.</text>
</comment>
<dbReference type="RefSeq" id="WP_087255387.1">
    <property type="nucleotide sequence ID" value="NZ_JBKTEH010000002.1"/>
</dbReference>
<dbReference type="EMBL" id="NFLB01000004">
    <property type="protein sequence ID" value="OUQ05630.1"/>
    <property type="molecule type" value="Genomic_DNA"/>
</dbReference>
<dbReference type="InterPro" id="IPR050902">
    <property type="entry name" value="ABC_Transporter_SBP"/>
</dbReference>
<name>A0A1Y4QKK0_9FIRM</name>
<dbReference type="PANTHER" id="PTHR30535">
    <property type="entry name" value="VITAMIN B12-BINDING PROTEIN"/>
    <property type="match status" value="1"/>
</dbReference>
<dbReference type="PANTHER" id="PTHR30535:SF34">
    <property type="entry name" value="MOLYBDATE-BINDING PROTEIN MOLA"/>
    <property type="match status" value="1"/>
</dbReference>
<accession>A0A1Y4QKK0</accession>